<evidence type="ECO:0000256" key="1">
    <source>
        <dbReference type="PROSITE-ProRule" id="PRU00042"/>
    </source>
</evidence>
<dbReference type="InterPro" id="IPR039970">
    <property type="entry name" value="TF_Grauzone"/>
</dbReference>
<feature type="compositionally biased region" description="Acidic residues" evidence="2">
    <location>
        <begin position="276"/>
        <end position="288"/>
    </location>
</feature>
<dbReference type="PROSITE" id="PS00028">
    <property type="entry name" value="ZINC_FINGER_C2H2_1"/>
    <property type="match status" value="1"/>
</dbReference>
<dbReference type="GO" id="GO:0003700">
    <property type="term" value="F:DNA-binding transcription factor activity"/>
    <property type="evidence" value="ECO:0007669"/>
    <property type="project" value="InterPro"/>
</dbReference>
<feature type="compositionally biased region" description="Low complexity" evidence="2">
    <location>
        <begin position="613"/>
        <end position="634"/>
    </location>
</feature>
<keyword evidence="1" id="KW-0862">Zinc</keyword>
<dbReference type="Proteomes" id="UP001265746">
    <property type="component" value="Unassembled WGS sequence"/>
</dbReference>
<reference evidence="4" key="1">
    <citation type="submission" date="2023-06" db="EMBL/GenBank/DDBJ databases">
        <authorList>
            <person name="Noh H."/>
        </authorList>
    </citation>
    <scope>NUCLEOTIDE SEQUENCE</scope>
    <source>
        <strain evidence="4">DUCC20226</strain>
    </source>
</reference>
<dbReference type="PANTHER" id="PTHR23225">
    <property type="entry name" value="ZINC FINGER PROTEIN"/>
    <property type="match status" value="1"/>
</dbReference>
<dbReference type="PANTHER" id="PTHR23225:SF2">
    <property type="entry name" value="AT09679P-RELATED"/>
    <property type="match status" value="1"/>
</dbReference>
<evidence type="ECO:0000256" key="2">
    <source>
        <dbReference type="SAM" id="MobiDB-lite"/>
    </source>
</evidence>
<evidence type="ECO:0000313" key="4">
    <source>
        <dbReference type="EMBL" id="KAK2615412.1"/>
    </source>
</evidence>
<dbReference type="InterPro" id="IPR013087">
    <property type="entry name" value="Znf_C2H2_type"/>
</dbReference>
<dbReference type="PROSITE" id="PS50157">
    <property type="entry name" value="ZINC_FINGER_C2H2_2"/>
    <property type="match status" value="1"/>
</dbReference>
<organism evidence="4 5">
    <name type="scientific">Phomopsis amygdali</name>
    <name type="common">Fusicoccum amygdali</name>
    <dbReference type="NCBI Taxonomy" id="1214568"/>
    <lineage>
        <taxon>Eukaryota</taxon>
        <taxon>Fungi</taxon>
        <taxon>Dikarya</taxon>
        <taxon>Ascomycota</taxon>
        <taxon>Pezizomycotina</taxon>
        <taxon>Sordariomycetes</taxon>
        <taxon>Sordariomycetidae</taxon>
        <taxon>Diaporthales</taxon>
        <taxon>Diaporthaceae</taxon>
        <taxon>Diaporthe</taxon>
    </lineage>
</organism>
<keyword evidence="1" id="KW-0863">Zinc-finger</keyword>
<keyword evidence="5" id="KW-1185">Reference proteome</keyword>
<evidence type="ECO:0000313" key="5">
    <source>
        <dbReference type="Proteomes" id="UP001265746"/>
    </source>
</evidence>
<name>A0AAD9STK5_PHOAM</name>
<evidence type="ECO:0000259" key="3">
    <source>
        <dbReference type="PROSITE" id="PS50157"/>
    </source>
</evidence>
<dbReference type="SMART" id="SM00355">
    <property type="entry name" value="ZnF_C2H2"/>
    <property type="match status" value="2"/>
</dbReference>
<feature type="region of interest" description="Disordered" evidence="2">
    <location>
        <begin position="73"/>
        <end position="138"/>
    </location>
</feature>
<feature type="region of interest" description="Disordered" evidence="2">
    <location>
        <begin position="603"/>
        <end position="650"/>
    </location>
</feature>
<protein>
    <recommendedName>
        <fullName evidence="3">C2H2-type domain-containing protein</fullName>
    </recommendedName>
</protein>
<feature type="region of interest" description="Disordered" evidence="2">
    <location>
        <begin position="418"/>
        <end position="453"/>
    </location>
</feature>
<feature type="domain" description="C2H2-type" evidence="3">
    <location>
        <begin position="345"/>
        <end position="369"/>
    </location>
</feature>
<keyword evidence="1" id="KW-0479">Metal-binding</keyword>
<dbReference type="EMBL" id="JAUJFL010000001">
    <property type="protein sequence ID" value="KAK2615412.1"/>
    <property type="molecule type" value="Genomic_DNA"/>
</dbReference>
<accession>A0AAD9STK5</accession>
<gene>
    <name evidence="4" type="ORF">N8I77_002168</name>
</gene>
<dbReference type="GO" id="GO:0008270">
    <property type="term" value="F:zinc ion binding"/>
    <property type="evidence" value="ECO:0007669"/>
    <property type="project" value="UniProtKB-KW"/>
</dbReference>
<feature type="compositionally biased region" description="Low complexity" evidence="2">
    <location>
        <begin position="102"/>
        <end position="118"/>
    </location>
</feature>
<proteinExistence type="predicted"/>
<comment type="caution">
    <text evidence="4">The sequence shown here is derived from an EMBL/GenBank/DDBJ whole genome shotgun (WGS) entry which is preliminary data.</text>
</comment>
<dbReference type="Gene3D" id="3.30.160.60">
    <property type="entry name" value="Classic Zinc Finger"/>
    <property type="match status" value="1"/>
</dbReference>
<dbReference type="AlphaFoldDB" id="A0AAD9STK5"/>
<sequence>MEFPYFTYDAPYQCFPHDHQEYTGQTFTDEFDTTGQDIVLNFPVHDASVESLYPYGHSSMQRFLKDTQRASLFNPMPQSRLPGVAQPVNPIPPTAPHGRQGSPFSSNEPSSCSSAQSPHADTEHYTDNTPSTPSEGMFFTPYASARETECQFPLFGIGEASSETRQFMTMGDCNTNEDSKTEWEDSGHAIDFESPQQSFTCDSRATESADIGSVATRPSVAVGYHRLNSPEDAPTVVKDEILIPEQVVLVEKTTSAYPSPSVGASEDELEEIDVVPPQSEDDDDDDDYHPDKKSLASATPRTNKLKRGAAKKALEKAAPKRARTTSSGPSLKILPPPSTRNQGCFPCPECSHSFKDECTLQSHVKKQHTRPFICVFRFAGCDSTFASKNEWKRHVMSQHLLLYYWLCDIDVCAHNKNDPTAPHSHSSKRSKSRRADNAAGSEPIGPPLPDGAIFNRKDLYTQHLRRMHTPSHIKKTGSAKSSKKASATAQASSCTTAADWDDHIKILQCQALRERCQLPDYMQCPASRCSQTFTGADAWDQRMEHVAKHLEKAATGAEDKVVFGGPTDPSLMAWVSRPDVAVARQLESTGAWVLNNPLRAAGESRATGRKRSVPSATSSPVVNVASPAVTSVASEIHVEDEDEDAEGEEE</sequence>
<feature type="region of interest" description="Disordered" evidence="2">
    <location>
        <begin position="276"/>
        <end position="335"/>
    </location>
</feature>
<feature type="compositionally biased region" description="Acidic residues" evidence="2">
    <location>
        <begin position="638"/>
        <end position="650"/>
    </location>
</feature>